<accession>A0A2L2YFV7</accession>
<feature type="domain" description="SOCS box" evidence="13">
    <location>
        <begin position="339"/>
        <end position="386"/>
    </location>
</feature>
<dbReference type="PROSITE" id="PS50297">
    <property type="entry name" value="ANK_REP_REGION"/>
    <property type="match status" value="4"/>
</dbReference>
<dbReference type="AlphaFoldDB" id="A0A2L2YFV7"/>
<organism evidence="14">
    <name type="scientific">Parasteatoda tepidariorum</name>
    <name type="common">Common house spider</name>
    <name type="synonym">Achaearanea tepidariorum</name>
    <dbReference type="NCBI Taxonomy" id="114398"/>
    <lineage>
        <taxon>Eukaryota</taxon>
        <taxon>Metazoa</taxon>
        <taxon>Ecdysozoa</taxon>
        <taxon>Arthropoda</taxon>
        <taxon>Chelicerata</taxon>
        <taxon>Arachnida</taxon>
        <taxon>Araneae</taxon>
        <taxon>Araneomorphae</taxon>
        <taxon>Entelegynae</taxon>
        <taxon>Araneoidea</taxon>
        <taxon>Theridiidae</taxon>
        <taxon>Parasteatoda</taxon>
    </lineage>
</organism>
<reference evidence="14" key="1">
    <citation type="journal article" date="2016" name="Mol. Ecol. Resour.">
        <title>Evaluation of the impact of RNA preservation methods of spiders for de novo transcriptome assembly.</title>
        <authorList>
            <person name="Kono N."/>
            <person name="Nakamura H."/>
            <person name="Ito Y."/>
            <person name="Tomita M."/>
            <person name="Arakawa K."/>
        </authorList>
    </citation>
    <scope>NUCLEOTIDE SEQUENCE</scope>
    <source>
        <tissue evidence="14">Whole body</tissue>
    </source>
</reference>
<keyword evidence="5" id="KW-1052">Target cell membrane</keyword>
<dbReference type="PANTHER" id="PTHR24193">
    <property type="entry name" value="ANKYRIN REPEAT PROTEIN"/>
    <property type="match status" value="1"/>
</dbReference>
<sequence length="389" mass="43646">MDRKHIMMCIEMTKAIQEKNYHAVLRLLDEENLDVDSELMLHKYPIMISIESNAITIGKFLISRGCSLSLKNVQGLTPLLLAVQLLNFDFVKLLLDNRADLTSQDNEGRTALHLAAQMNSLRMVQLLMKNPSVSCVLKMLDKEGKTPFMYACAHGSQSLISYILDKGECDVNEAYGQFQDTPLLTLISNYNCSTDIINKILDAGANINHLNKLNETPLLKAFHELKSNNKLFHHICALLIMRGSRVNVRNSLGDTPLHIAVSMNNETLVRKLLNAGSLVNVTNNFGLTPLFYACKKGLQKIASLLLDCGADGKVIDCLASEYEWLLQNESLLYPNTCSVLSYVFNKSRECRDLRSSCRLVIRRNLVESIDRSALELPLPPSLVKFILLC</sequence>
<dbReference type="GO" id="GO:0090729">
    <property type="term" value="F:toxin activity"/>
    <property type="evidence" value="ECO:0007669"/>
    <property type="project" value="UniProtKB-KW"/>
</dbReference>
<keyword evidence="6" id="KW-0800">Toxin</keyword>
<dbReference type="EMBL" id="IAAA01023767">
    <property type="protein sequence ID" value="LAA07008.1"/>
    <property type="molecule type" value="mRNA"/>
</dbReference>
<dbReference type="GO" id="GO:0006887">
    <property type="term" value="P:exocytosis"/>
    <property type="evidence" value="ECO:0007669"/>
    <property type="project" value="UniProtKB-KW"/>
</dbReference>
<keyword evidence="9" id="KW-0638">Presynaptic neurotoxin</keyword>
<dbReference type="InterPro" id="IPR002110">
    <property type="entry name" value="Ankyrin_rpt"/>
</dbReference>
<dbReference type="InterPro" id="IPR050663">
    <property type="entry name" value="Ankyrin-SOCS_Box"/>
</dbReference>
<dbReference type="GO" id="GO:0005576">
    <property type="term" value="C:extracellular region"/>
    <property type="evidence" value="ECO:0007669"/>
    <property type="project" value="UniProtKB-SubCell"/>
</dbReference>
<comment type="subcellular location">
    <subcellularLocation>
        <location evidence="2">Secreted</location>
    </subcellularLocation>
    <subcellularLocation>
        <location evidence="1">Target cell membrane</location>
    </subcellularLocation>
</comment>
<dbReference type="GO" id="GO:0044231">
    <property type="term" value="C:host cell presynaptic membrane"/>
    <property type="evidence" value="ECO:0007669"/>
    <property type="project" value="UniProtKB-KW"/>
</dbReference>
<evidence type="ECO:0000256" key="6">
    <source>
        <dbReference type="ARBA" id="ARBA00022656"/>
    </source>
</evidence>
<evidence type="ECO:0000256" key="4">
    <source>
        <dbReference type="ARBA" id="ARBA00022525"/>
    </source>
</evidence>
<dbReference type="GO" id="GO:0044218">
    <property type="term" value="C:other organism cell membrane"/>
    <property type="evidence" value="ECO:0007669"/>
    <property type="project" value="UniProtKB-KW"/>
</dbReference>
<keyword evidence="3" id="KW-0268">Exocytosis</keyword>
<dbReference type="SMART" id="SM00248">
    <property type="entry name" value="ANK"/>
    <property type="match status" value="8"/>
</dbReference>
<keyword evidence="11" id="KW-1053">Target membrane</keyword>
<feature type="repeat" description="ANK" evidence="12">
    <location>
        <begin position="74"/>
        <end position="106"/>
    </location>
</feature>
<keyword evidence="4" id="KW-0964">Secreted</keyword>
<dbReference type="GO" id="GO:0005634">
    <property type="term" value="C:nucleus"/>
    <property type="evidence" value="ECO:0007669"/>
    <property type="project" value="TreeGrafter"/>
</dbReference>
<evidence type="ECO:0000256" key="11">
    <source>
        <dbReference type="ARBA" id="ARBA00023298"/>
    </source>
</evidence>
<dbReference type="Pfam" id="PF12796">
    <property type="entry name" value="Ank_2"/>
    <property type="match status" value="2"/>
</dbReference>
<dbReference type="SUPFAM" id="SSF48403">
    <property type="entry name" value="Ankyrin repeat"/>
    <property type="match status" value="1"/>
</dbReference>
<keyword evidence="11" id="KW-0472">Membrane</keyword>
<evidence type="ECO:0000256" key="2">
    <source>
        <dbReference type="ARBA" id="ARBA00004613"/>
    </source>
</evidence>
<evidence type="ECO:0000256" key="7">
    <source>
        <dbReference type="ARBA" id="ARBA00022699"/>
    </source>
</evidence>
<evidence type="ECO:0000313" key="14">
    <source>
        <dbReference type="EMBL" id="LAA07008.1"/>
    </source>
</evidence>
<keyword evidence="7" id="KW-0528">Neurotoxin</keyword>
<dbReference type="PROSITE" id="PS50225">
    <property type="entry name" value="SOCS"/>
    <property type="match status" value="1"/>
</dbReference>
<name>A0A2L2YFV7_PARTP</name>
<proteinExistence type="evidence at transcript level"/>
<dbReference type="Gene3D" id="1.25.40.20">
    <property type="entry name" value="Ankyrin repeat-containing domain"/>
    <property type="match status" value="2"/>
</dbReference>
<dbReference type="PANTHER" id="PTHR24193:SF121">
    <property type="entry name" value="ADA2A-CONTAINING COMPLEX COMPONENT 3, ISOFORM D"/>
    <property type="match status" value="1"/>
</dbReference>
<protein>
    <submittedName>
        <fullName evidence="14">Ankyrin-3</fullName>
    </submittedName>
</protein>
<dbReference type="GO" id="GO:0045944">
    <property type="term" value="P:positive regulation of transcription by RNA polymerase II"/>
    <property type="evidence" value="ECO:0007669"/>
    <property type="project" value="TreeGrafter"/>
</dbReference>
<feature type="repeat" description="ANK" evidence="12">
    <location>
        <begin position="285"/>
        <end position="317"/>
    </location>
</feature>
<dbReference type="PROSITE" id="PS50088">
    <property type="entry name" value="ANK_REPEAT"/>
    <property type="match status" value="4"/>
</dbReference>
<evidence type="ECO:0000256" key="10">
    <source>
        <dbReference type="ARBA" id="ARBA00023043"/>
    </source>
</evidence>
<evidence type="ECO:0000256" key="3">
    <source>
        <dbReference type="ARBA" id="ARBA00022483"/>
    </source>
</evidence>
<evidence type="ECO:0000256" key="5">
    <source>
        <dbReference type="ARBA" id="ARBA00022537"/>
    </source>
</evidence>
<feature type="repeat" description="ANK" evidence="12">
    <location>
        <begin position="107"/>
        <end position="130"/>
    </location>
</feature>
<evidence type="ECO:0000256" key="1">
    <source>
        <dbReference type="ARBA" id="ARBA00004175"/>
    </source>
</evidence>
<dbReference type="GO" id="GO:0000976">
    <property type="term" value="F:transcription cis-regulatory region binding"/>
    <property type="evidence" value="ECO:0007669"/>
    <property type="project" value="TreeGrafter"/>
</dbReference>
<keyword evidence="8" id="KW-0677">Repeat</keyword>
<dbReference type="OrthoDB" id="6430205at2759"/>
<dbReference type="InterPro" id="IPR036770">
    <property type="entry name" value="Ankyrin_rpt-contain_sf"/>
</dbReference>
<feature type="repeat" description="ANK" evidence="12">
    <location>
        <begin position="252"/>
        <end position="284"/>
    </location>
</feature>
<dbReference type="InterPro" id="IPR001496">
    <property type="entry name" value="SOCS_box"/>
</dbReference>
<evidence type="ECO:0000256" key="9">
    <source>
        <dbReference type="ARBA" id="ARBA00023028"/>
    </source>
</evidence>
<evidence type="ECO:0000259" key="13">
    <source>
        <dbReference type="PROSITE" id="PS50225"/>
    </source>
</evidence>
<evidence type="ECO:0000256" key="12">
    <source>
        <dbReference type="PROSITE-ProRule" id="PRU00023"/>
    </source>
</evidence>
<keyword evidence="10 12" id="KW-0040">ANK repeat</keyword>
<evidence type="ECO:0000256" key="8">
    <source>
        <dbReference type="ARBA" id="ARBA00022737"/>
    </source>
</evidence>